<keyword evidence="2" id="KW-1185">Reference proteome</keyword>
<gene>
    <name evidence="1" type="ORF">ISN74_13140</name>
</gene>
<dbReference type="Proteomes" id="UP000663181">
    <property type="component" value="Chromosome"/>
</dbReference>
<sequence length="63" mass="6912">MSARKAIKTTAQVRLRNYGALGAQNQSRSIACVHPGNACRVGASITYRDGSRSIAYRHVYQET</sequence>
<dbReference type="EMBL" id="CP064030">
    <property type="protein sequence ID" value="QRN52421.1"/>
    <property type="molecule type" value="Genomic_DNA"/>
</dbReference>
<protein>
    <submittedName>
        <fullName evidence="1">Uncharacterized protein</fullName>
    </submittedName>
</protein>
<accession>A0ABX7GPS4</accession>
<dbReference type="RefSeq" id="WP_188799669.1">
    <property type="nucleotide sequence ID" value="NZ_BMIZ01000002.1"/>
</dbReference>
<evidence type="ECO:0000313" key="2">
    <source>
        <dbReference type="Proteomes" id="UP000663181"/>
    </source>
</evidence>
<reference evidence="1 2" key="1">
    <citation type="submission" date="2020-10" db="EMBL/GenBank/DDBJ databases">
        <title>Phylogeny of dyella-like bacteria.</title>
        <authorList>
            <person name="Fu J."/>
        </authorList>
    </citation>
    <scope>NUCLEOTIDE SEQUENCE [LARGE SCALE GENOMIC DNA]</scope>
    <source>
        <strain evidence="1 2">DHOB09</strain>
    </source>
</reference>
<organism evidence="1 2">
    <name type="scientific">Dyella caseinilytica</name>
    <dbReference type="NCBI Taxonomy" id="1849581"/>
    <lineage>
        <taxon>Bacteria</taxon>
        <taxon>Pseudomonadati</taxon>
        <taxon>Pseudomonadota</taxon>
        <taxon>Gammaproteobacteria</taxon>
        <taxon>Lysobacterales</taxon>
        <taxon>Rhodanobacteraceae</taxon>
        <taxon>Dyella</taxon>
    </lineage>
</organism>
<name>A0ABX7GPS4_9GAMM</name>
<proteinExistence type="predicted"/>
<evidence type="ECO:0000313" key="1">
    <source>
        <dbReference type="EMBL" id="QRN52421.1"/>
    </source>
</evidence>